<evidence type="ECO:0000256" key="1">
    <source>
        <dbReference type="ARBA" id="ARBA00022801"/>
    </source>
</evidence>
<keyword evidence="7" id="KW-1185">Reference proteome</keyword>
<organism evidence="6 7">
    <name type="scientific">Motilimonas pumila</name>
    <dbReference type="NCBI Taxonomy" id="2303987"/>
    <lineage>
        <taxon>Bacteria</taxon>
        <taxon>Pseudomonadati</taxon>
        <taxon>Pseudomonadota</taxon>
        <taxon>Gammaproteobacteria</taxon>
        <taxon>Alteromonadales</taxon>
        <taxon>Alteromonadales genera incertae sedis</taxon>
        <taxon>Motilimonas</taxon>
    </lineage>
</organism>
<feature type="active site" description="Proton acceptor" evidence="4">
    <location>
        <position position="208"/>
    </location>
</feature>
<dbReference type="RefSeq" id="WP_119910773.1">
    <property type="nucleotide sequence ID" value="NZ_QZCH01000012.1"/>
</dbReference>
<sequence>MKDKPCALILSGGGARAAYQVGVLKAISLQYSRKDHVPFKILCGTSAGGINSTALACYASCFRLGVKKLEYIWRNFSTEQVYKTQLSQLALKLSRQLLAGMQTRYANKIGFSLLDHSPLRTLLQHSMEFERIDRNILRGAIQAAAITASDYSSGDSITFYQSNGLHPPWQRSKRKGLQVLINSEHLMATSAIPLIFPPCQIGQDYYGDGSVHQLAPLSPAIHLGAEKIFVISLDQPQQKHPIYATPGLSEISGHLLDTIFSDTLNADLERLHRINATIDQLPQGASSNLKSISSFVIKPSQNFNQIAANYFSELPLTIKMLLASLGINKNSQSSLVSYLLFEQNYTRELIALGQQDAQNRMAEINAFLNQ</sequence>
<proteinExistence type="predicted"/>
<dbReference type="InterPro" id="IPR002641">
    <property type="entry name" value="PNPLA_dom"/>
</dbReference>
<dbReference type="EMBL" id="QZCH01000012">
    <property type="protein sequence ID" value="RJG47620.1"/>
    <property type="molecule type" value="Genomic_DNA"/>
</dbReference>
<dbReference type="AlphaFoldDB" id="A0A418YEP3"/>
<dbReference type="PROSITE" id="PS51635">
    <property type="entry name" value="PNPLA"/>
    <property type="match status" value="1"/>
</dbReference>
<dbReference type="Proteomes" id="UP000283255">
    <property type="component" value="Unassembled WGS sequence"/>
</dbReference>
<dbReference type="GO" id="GO:0016042">
    <property type="term" value="P:lipid catabolic process"/>
    <property type="evidence" value="ECO:0007669"/>
    <property type="project" value="UniProtKB-UniRule"/>
</dbReference>
<dbReference type="Gene3D" id="3.40.1090.10">
    <property type="entry name" value="Cytosolic phospholipase A2 catalytic domain"/>
    <property type="match status" value="1"/>
</dbReference>
<feature type="domain" description="PNPLA" evidence="5">
    <location>
        <begin position="8"/>
        <end position="221"/>
    </location>
</feature>
<accession>A0A418YEP3</accession>
<evidence type="ECO:0000256" key="3">
    <source>
        <dbReference type="ARBA" id="ARBA00023098"/>
    </source>
</evidence>
<dbReference type="GO" id="GO:0016787">
    <property type="term" value="F:hydrolase activity"/>
    <property type="evidence" value="ECO:0007669"/>
    <property type="project" value="UniProtKB-UniRule"/>
</dbReference>
<evidence type="ECO:0000313" key="7">
    <source>
        <dbReference type="Proteomes" id="UP000283255"/>
    </source>
</evidence>
<keyword evidence="1 4" id="KW-0378">Hydrolase</keyword>
<protein>
    <submittedName>
        <fullName evidence="6">Patatin-like phospholipase family protein</fullName>
    </submittedName>
</protein>
<dbReference type="CDD" id="cd07209">
    <property type="entry name" value="Pat_hypo_Ecoli_Z1214_like"/>
    <property type="match status" value="1"/>
</dbReference>
<evidence type="ECO:0000256" key="4">
    <source>
        <dbReference type="PROSITE-ProRule" id="PRU01161"/>
    </source>
</evidence>
<evidence type="ECO:0000313" key="6">
    <source>
        <dbReference type="EMBL" id="RJG47620.1"/>
    </source>
</evidence>
<feature type="short sequence motif" description="GXSXG" evidence="4">
    <location>
        <begin position="44"/>
        <end position="48"/>
    </location>
</feature>
<dbReference type="Pfam" id="PF01734">
    <property type="entry name" value="Patatin"/>
    <property type="match status" value="1"/>
</dbReference>
<dbReference type="PANTHER" id="PTHR14226">
    <property type="entry name" value="NEUROPATHY TARGET ESTERASE/SWISS CHEESE D.MELANOGASTER"/>
    <property type="match status" value="1"/>
</dbReference>
<reference evidence="6 7" key="1">
    <citation type="submission" date="2018-09" db="EMBL/GenBank/DDBJ databases">
        <authorList>
            <person name="Wang F."/>
        </authorList>
    </citation>
    <scope>NUCLEOTIDE SEQUENCE [LARGE SCALE GENOMIC DNA]</scope>
    <source>
        <strain evidence="6 7">PLHSC7-2</strain>
    </source>
</reference>
<reference evidence="6 7" key="2">
    <citation type="submission" date="2019-01" db="EMBL/GenBank/DDBJ databases">
        <title>Motilimonas pumilus sp. nov., isolated from the gut of sea cucumber (Apostichopus japonicus).</title>
        <authorList>
            <person name="Wang F.-Q."/>
            <person name="Ren L.-H."/>
            <person name="Lin Y.-W."/>
            <person name="Sun G.-H."/>
            <person name="Du Z.-J."/>
            <person name="Zhao J.-X."/>
            <person name="Liu X.-J."/>
            <person name="Liu L.-J."/>
        </authorList>
    </citation>
    <scope>NUCLEOTIDE SEQUENCE [LARGE SCALE GENOMIC DNA]</scope>
    <source>
        <strain evidence="6 7">PLHSC7-2</strain>
    </source>
</reference>
<comment type="caution">
    <text evidence="4">Lacks conserved residue(s) required for the propagation of feature annotation.</text>
</comment>
<evidence type="ECO:0000259" key="5">
    <source>
        <dbReference type="PROSITE" id="PS51635"/>
    </source>
</evidence>
<dbReference type="PANTHER" id="PTHR14226:SF57">
    <property type="entry name" value="BLR7027 PROTEIN"/>
    <property type="match status" value="1"/>
</dbReference>
<evidence type="ECO:0000256" key="2">
    <source>
        <dbReference type="ARBA" id="ARBA00022963"/>
    </source>
</evidence>
<dbReference type="InterPro" id="IPR016035">
    <property type="entry name" value="Acyl_Trfase/lysoPLipase"/>
</dbReference>
<dbReference type="InterPro" id="IPR050301">
    <property type="entry name" value="NTE"/>
</dbReference>
<dbReference type="OrthoDB" id="9798773at2"/>
<feature type="active site" description="Nucleophile" evidence="4">
    <location>
        <position position="46"/>
    </location>
</feature>
<gene>
    <name evidence="6" type="ORF">D1Z90_10835</name>
</gene>
<keyword evidence="2 4" id="KW-0442">Lipid degradation</keyword>
<keyword evidence="3 4" id="KW-0443">Lipid metabolism</keyword>
<comment type="caution">
    <text evidence="6">The sequence shown here is derived from an EMBL/GenBank/DDBJ whole genome shotgun (WGS) entry which is preliminary data.</text>
</comment>
<name>A0A418YEP3_9GAMM</name>
<dbReference type="SUPFAM" id="SSF52151">
    <property type="entry name" value="FabD/lysophospholipase-like"/>
    <property type="match status" value="1"/>
</dbReference>